<dbReference type="Gene3D" id="3.40.50.1820">
    <property type="entry name" value="alpha/beta hydrolase"/>
    <property type="match status" value="1"/>
</dbReference>
<feature type="domain" description="Thioesterase" evidence="2">
    <location>
        <begin position="2"/>
        <end position="218"/>
    </location>
</feature>
<accession>A0ABS5TPD0</accession>
<dbReference type="InterPro" id="IPR012223">
    <property type="entry name" value="TEII"/>
</dbReference>
<proteinExistence type="inferred from homology"/>
<gene>
    <name evidence="3" type="ORF">KIH74_28775</name>
</gene>
<evidence type="ECO:0000313" key="3">
    <source>
        <dbReference type="EMBL" id="MBT0772972.1"/>
    </source>
</evidence>
<dbReference type="RefSeq" id="WP_214159508.1">
    <property type="nucleotide sequence ID" value="NZ_JAHBAY010000014.1"/>
</dbReference>
<organism evidence="3 4">
    <name type="scientific">Kineosporia corallincola</name>
    <dbReference type="NCBI Taxonomy" id="2835133"/>
    <lineage>
        <taxon>Bacteria</taxon>
        <taxon>Bacillati</taxon>
        <taxon>Actinomycetota</taxon>
        <taxon>Actinomycetes</taxon>
        <taxon>Kineosporiales</taxon>
        <taxon>Kineosporiaceae</taxon>
        <taxon>Kineosporia</taxon>
    </lineage>
</organism>
<dbReference type="Proteomes" id="UP001197247">
    <property type="component" value="Unassembled WGS sequence"/>
</dbReference>
<evidence type="ECO:0000313" key="4">
    <source>
        <dbReference type="Proteomes" id="UP001197247"/>
    </source>
</evidence>
<evidence type="ECO:0000259" key="2">
    <source>
        <dbReference type="Pfam" id="PF00975"/>
    </source>
</evidence>
<keyword evidence="4" id="KW-1185">Reference proteome</keyword>
<dbReference type="EMBL" id="JAHBAY010000014">
    <property type="protein sequence ID" value="MBT0772972.1"/>
    <property type="molecule type" value="Genomic_DNA"/>
</dbReference>
<dbReference type="InterPro" id="IPR001031">
    <property type="entry name" value="Thioesterase"/>
</dbReference>
<dbReference type="Pfam" id="PF00975">
    <property type="entry name" value="Thioesterase"/>
    <property type="match status" value="1"/>
</dbReference>
<reference evidence="3 4" key="1">
    <citation type="submission" date="2021-05" db="EMBL/GenBank/DDBJ databases">
        <title>Kineosporia and Streptomyces sp. nov. two new marine actinobacteria isolated from Coral.</title>
        <authorList>
            <person name="Buangrab K."/>
            <person name="Sutthacheep M."/>
            <person name="Yeemin T."/>
            <person name="Harunari E."/>
            <person name="Igarashi Y."/>
            <person name="Kanchanasin P."/>
            <person name="Tanasupawat S."/>
            <person name="Phongsopitanun W."/>
        </authorList>
    </citation>
    <scope>NUCLEOTIDE SEQUENCE [LARGE SCALE GENOMIC DNA]</scope>
    <source>
        <strain evidence="3 4">J2-2</strain>
    </source>
</reference>
<dbReference type="InterPro" id="IPR029058">
    <property type="entry name" value="AB_hydrolase_fold"/>
</dbReference>
<comment type="similarity">
    <text evidence="1">Belongs to the thioesterase family.</text>
</comment>
<evidence type="ECO:0000256" key="1">
    <source>
        <dbReference type="ARBA" id="ARBA00007169"/>
    </source>
</evidence>
<protein>
    <submittedName>
        <fullName evidence="3">Thioesterase</fullName>
    </submittedName>
</protein>
<dbReference type="SUPFAM" id="SSF53474">
    <property type="entry name" value="alpha/beta-Hydrolases"/>
    <property type="match status" value="1"/>
</dbReference>
<dbReference type="PANTHER" id="PTHR11487:SF0">
    <property type="entry name" value="S-ACYL FATTY ACID SYNTHASE THIOESTERASE, MEDIUM CHAIN"/>
    <property type="match status" value="1"/>
</dbReference>
<sequence>MLVVLPHAGGSASRYRSLFALLAGEIEVLAVQYPGRQDRLGERPVTDLVLLAEQVAASLEPLNGRTVMVFGHSMGALVAFEVARIRQYQRQPVAALTVSARRAPGLAPEPLPDLDDEGLLAETRALGGTDERLLLDEELIDLYLPVLRADYLAVQAYRCDEGAAIDAPIMALSGASDPAAPPGDAAAWRQHTRGRFGMKVFPGGHFYFDEHCEEVSRVVASALNLTRDQFSLGQR</sequence>
<comment type="caution">
    <text evidence="3">The sequence shown here is derived from an EMBL/GenBank/DDBJ whole genome shotgun (WGS) entry which is preliminary data.</text>
</comment>
<name>A0ABS5TPD0_9ACTN</name>
<dbReference type="PANTHER" id="PTHR11487">
    <property type="entry name" value="THIOESTERASE"/>
    <property type="match status" value="1"/>
</dbReference>